<protein>
    <submittedName>
        <fullName evidence="2">Uncharacterized protein</fullName>
    </submittedName>
</protein>
<comment type="caution">
    <text evidence="2">The sequence shown here is derived from an EMBL/GenBank/DDBJ whole genome shotgun (WGS) entry which is preliminary data.</text>
</comment>
<evidence type="ECO:0000313" key="3">
    <source>
        <dbReference type="Proteomes" id="UP000826656"/>
    </source>
</evidence>
<name>A0ABQ7WR02_SOLTU</name>
<evidence type="ECO:0000256" key="1">
    <source>
        <dbReference type="SAM" id="MobiDB-lite"/>
    </source>
</evidence>
<reference evidence="2 3" key="1">
    <citation type="journal article" date="2021" name="bioRxiv">
        <title>Chromosome-scale and haplotype-resolved genome assembly of a tetraploid potato cultivar.</title>
        <authorList>
            <person name="Sun H."/>
            <person name="Jiao W.-B."/>
            <person name="Krause K."/>
            <person name="Campoy J.A."/>
            <person name="Goel M."/>
            <person name="Folz-Donahue K."/>
            <person name="Kukat C."/>
            <person name="Huettel B."/>
            <person name="Schneeberger K."/>
        </authorList>
    </citation>
    <scope>NUCLEOTIDE SEQUENCE [LARGE SCALE GENOMIC DNA]</scope>
    <source>
        <strain evidence="2">SolTubOtavaFocal</strain>
        <tissue evidence="2">Leaves</tissue>
    </source>
</reference>
<feature type="compositionally biased region" description="Basic and acidic residues" evidence="1">
    <location>
        <begin position="33"/>
        <end position="46"/>
    </location>
</feature>
<proteinExistence type="predicted"/>
<dbReference type="Proteomes" id="UP000826656">
    <property type="component" value="Unassembled WGS sequence"/>
</dbReference>
<organism evidence="2 3">
    <name type="scientific">Solanum tuberosum</name>
    <name type="common">Potato</name>
    <dbReference type="NCBI Taxonomy" id="4113"/>
    <lineage>
        <taxon>Eukaryota</taxon>
        <taxon>Viridiplantae</taxon>
        <taxon>Streptophyta</taxon>
        <taxon>Embryophyta</taxon>
        <taxon>Tracheophyta</taxon>
        <taxon>Spermatophyta</taxon>
        <taxon>Magnoliopsida</taxon>
        <taxon>eudicotyledons</taxon>
        <taxon>Gunneridae</taxon>
        <taxon>Pentapetalae</taxon>
        <taxon>asterids</taxon>
        <taxon>lamiids</taxon>
        <taxon>Solanales</taxon>
        <taxon>Solanaceae</taxon>
        <taxon>Solanoideae</taxon>
        <taxon>Solaneae</taxon>
        <taxon>Solanum</taxon>
    </lineage>
</organism>
<sequence>MKLHSVSSLTDSEPFLHVESMVKPLSGGSFTSRKMEDGRNQTQDPHKIATMIITNVEEFIRRHKSDTAAYTGQWCTKQTIFTQQ</sequence>
<gene>
    <name evidence="2" type="ORF">KY290_001983</name>
</gene>
<accession>A0ABQ7WR02</accession>
<keyword evidence="3" id="KW-1185">Reference proteome</keyword>
<feature type="region of interest" description="Disordered" evidence="1">
    <location>
        <begin position="27"/>
        <end position="46"/>
    </location>
</feature>
<dbReference type="EMBL" id="JAIVGD010000001">
    <property type="protein sequence ID" value="KAH0782385.1"/>
    <property type="molecule type" value="Genomic_DNA"/>
</dbReference>
<evidence type="ECO:0000313" key="2">
    <source>
        <dbReference type="EMBL" id="KAH0782385.1"/>
    </source>
</evidence>